<name>A0A6J7HPA3_9ZZZZ</name>
<sequence length="259" mass="28392">MKSFVASPAEIAAVQAVIQKPRFTNCQMLSVVSATDPAWLRQVIPAPLEPNGDTVRVMVGRWQSNCVGDFAGAGVYVPARFGDIEGEYVLAMYMDIDSAILYGREVFGEPKKQAQSRTHKWHKKASGFVDRFGKRIITLEVDLTEDRGVTDARGVNFNIKAQPAANGLGLEDDATLTVADFDVHFDSYLGGTGKIKLESTDHDPLGSIPLGEVRDAFWQEGDLLAEARSVAKIPAANFAPYYYARVDDYALMNTELPTL</sequence>
<dbReference type="Pfam" id="PF06314">
    <property type="entry name" value="ADC"/>
    <property type="match status" value="1"/>
</dbReference>
<protein>
    <submittedName>
        <fullName evidence="1">Unannotated protein</fullName>
    </submittedName>
</protein>
<accession>A0A6J7HPA3</accession>
<gene>
    <name evidence="1" type="ORF">UFOPK3610_01523</name>
</gene>
<organism evidence="1">
    <name type="scientific">freshwater metagenome</name>
    <dbReference type="NCBI Taxonomy" id="449393"/>
    <lineage>
        <taxon>unclassified sequences</taxon>
        <taxon>metagenomes</taxon>
        <taxon>ecological metagenomes</taxon>
    </lineage>
</organism>
<dbReference type="AlphaFoldDB" id="A0A6J7HPA3"/>
<dbReference type="InterPro" id="IPR010451">
    <property type="entry name" value="Acetoacetate_decarboxylase"/>
</dbReference>
<dbReference type="Gene3D" id="2.40.400.10">
    <property type="entry name" value="Acetoacetate decarboxylase-like"/>
    <property type="match status" value="1"/>
</dbReference>
<dbReference type="EMBL" id="CAFBMR010000076">
    <property type="protein sequence ID" value="CAB4923017.1"/>
    <property type="molecule type" value="Genomic_DNA"/>
</dbReference>
<dbReference type="SUPFAM" id="SSF160104">
    <property type="entry name" value="Acetoacetate decarboxylase-like"/>
    <property type="match status" value="1"/>
</dbReference>
<evidence type="ECO:0000313" key="1">
    <source>
        <dbReference type="EMBL" id="CAB4923017.1"/>
    </source>
</evidence>
<reference evidence="1" key="1">
    <citation type="submission" date="2020-05" db="EMBL/GenBank/DDBJ databases">
        <authorList>
            <person name="Chiriac C."/>
            <person name="Salcher M."/>
            <person name="Ghai R."/>
            <person name="Kavagutti S V."/>
        </authorList>
    </citation>
    <scope>NUCLEOTIDE SEQUENCE</scope>
</reference>
<dbReference type="GO" id="GO:0016829">
    <property type="term" value="F:lyase activity"/>
    <property type="evidence" value="ECO:0007669"/>
    <property type="project" value="InterPro"/>
</dbReference>
<proteinExistence type="predicted"/>
<dbReference type="InterPro" id="IPR023375">
    <property type="entry name" value="ADC_dom_sf"/>
</dbReference>